<dbReference type="EMBL" id="MU250548">
    <property type="protein sequence ID" value="KAG7442876.1"/>
    <property type="molecule type" value="Genomic_DNA"/>
</dbReference>
<evidence type="ECO:0000256" key="1">
    <source>
        <dbReference type="SAM" id="Phobius"/>
    </source>
</evidence>
<keyword evidence="3" id="KW-1185">Reference proteome</keyword>
<keyword evidence="1" id="KW-0812">Transmembrane</keyword>
<organism evidence="2 3">
    <name type="scientific">Guyanagaster necrorhizus</name>
    <dbReference type="NCBI Taxonomy" id="856835"/>
    <lineage>
        <taxon>Eukaryota</taxon>
        <taxon>Fungi</taxon>
        <taxon>Dikarya</taxon>
        <taxon>Basidiomycota</taxon>
        <taxon>Agaricomycotina</taxon>
        <taxon>Agaricomycetes</taxon>
        <taxon>Agaricomycetidae</taxon>
        <taxon>Agaricales</taxon>
        <taxon>Marasmiineae</taxon>
        <taxon>Physalacriaceae</taxon>
        <taxon>Guyanagaster</taxon>
    </lineage>
</organism>
<keyword evidence="1" id="KW-0472">Membrane</keyword>
<comment type="caution">
    <text evidence="2">The sequence shown here is derived from an EMBL/GenBank/DDBJ whole genome shotgun (WGS) entry which is preliminary data.</text>
</comment>
<evidence type="ECO:0000313" key="2">
    <source>
        <dbReference type="EMBL" id="KAG7442876.1"/>
    </source>
</evidence>
<dbReference type="Proteomes" id="UP000812287">
    <property type="component" value="Unassembled WGS sequence"/>
</dbReference>
<name>A0A9P7VKM7_9AGAR</name>
<dbReference type="AlphaFoldDB" id="A0A9P7VKM7"/>
<dbReference type="GeneID" id="66102928"/>
<sequence length="87" mass="10075">MSSFSHPKKETRSARRKLHYCLLPRHCISVTGCCVHFLFYLPSISMYPYFPRRLVPPRAHETNAEFIKSSLVCKPHLSSAPRSMSHD</sequence>
<reference evidence="2" key="1">
    <citation type="submission" date="2020-11" db="EMBL/GenBank/DDBJ databases">
        <title>Adaptations for nitrogen fixation in a non-lichenized fungal sporocarp promotes dispersal by wood-feeding termites.</title>
        <authorList>
            <consortium name="DOE Joint Genome Institute"/>
            <person name="Koch R.A."/>
            <person name="Yoon G."/>
            <person name="Arayal U."/>
            <person name="Lail K."/>
            <person name="Amirebrahimi M."/>
            <person name="Labutti K."/>
            <person name="Lipzen A."/>
            <person name="Riley R."/>
            <person name="Barry K."/>
            <person name="Henrissat B."/>
            <person name="Grigoriev I.V."/>
            <person name="Herr J.R."/>
            <person name="Aime M.C."/>
        </authorList>
    </citation>
    <scope>NUCLEOTIDE SEQUENCE</scope>
    <source>
        <strain evidence="2">MCA 3950</strain>
    </source>
</reference>
<dbReference type="RefSeq" id="XP_043036376.1">
    <property type="nucleotide sequence ID" value="XM_043180632.1"/>
</dbReference>
<protein>
    <submittedName>
        <fullName evidence="2">Uncharacterized protein</fullName>
    </submittedName>
</protein>
<keyword evidence="1" id="KW-1133">Transmembrane helix</keyword>
<proteinExistence type="predicted"/>
<accession>A0A9P7VKM7</accession>
<evidence type="ECO:0000313" key="3">
    <source>
        <dbReference type="Proteomes" id="UP000812287"/>
    </source>
</evidence>
<feature type="transmembrane region" description="Helical" evidence="1">
    <location>
        <begin position="20"/>
        <end position="41"/>
    </location>
</feature>
<gene>
    <name evidence="2" type="ORF">BT62DRAFT_361721</name>
</gene>